<evidence type="ECO:0000313" key="2">
    <source>
        <dbReference type="EMBL" id="QJA81377.1"/>
    </source>
</evidence>
<reference evidence="1" key="1">
    <citation type="submission" date="2020-03" db="EMBL/GenBank/DDBJ databases">
        <title>The deep terrestrial virosphere.</title>
        <authorList>
            <person name="Holmfeldt K."/>
            <person name="Nilsson E."/>
            <person name="Simone D."/>
            <person name="Lopez-Fernandez M."/>
            <person name="Wu X."/>
            <person name="de Brujin I."/>
            <person name="Lundin D."/>
            <person name="Andersson A."/>
            <person name="Bertilsson S."/>
            <person name="Dopson M."/>
        </authorList>
    </citation>
    <scope>NUCLEOTIDE SEQUENCE</scope>
    <source>
        <strain evidence="2">MM415A00550</strain>
        <strain evidence="1">MM415B00794</strain>
    </source>
</reference>
<protein>
    <submittedName>
        <fullName evidence="1">Uncharacterized protein</fullName>
    </submittedName>
</protein>
<sequence length="88" mass="10422">MRMKENQKQYCAGCRQDYYNHANPQGVKECWHFKDAKIVAVYGIGWWVPQDKASNFFKTKKPTCYSSPGSTAYYRELPEHLRATRRRV</sequence>
<dbReference type="EMBL" id="MT142457">
    <property type="protein sequence ID" value="QJA81377.1"/>
    <property type="molecule type" value="Genomic_DNA"/>
</dbReference>
<dbReference type="EMBL" id="MT141469">
    <property type="protein sequence ID" value="QJA62365.1"/>
    <property type="molecule type" value="Genomic_DNA"/>
</dbReference>
<proteinExistence type="predicted"/>
<gene>
    <name evidence="2" type="ORF">MM415A00550_0009</name>
    <name evidence="1" type="ORF">MM415B00794_0021</name>
</gene>
<name>A0A6M3IZA7_9ZZZZ</name>
<accession>A0A6M3IZA7</accession>
<organism evidence="1">
    <name type="scientific">viral metagenome</name>
    <dbReference type="NCBI Taxonomy" id="1070528"/>
    <lineage>
        <taxon>unclassified sequences</taxon>
        <taxon>metagenomes</taxon>
        <taxon>organismal metagenomes</taxon>
    </lineage>
</organism>
<dbReference type="AlphaFoldDB" id="A0A6M3IZA7"/>
<evidence type="ECO:0000313" key="1">
    <source>
        <dbReference type="EMBL" id="QJA62365.1"/>
    </source>
</evidence>